<dbReference type="Pfam" id="PF00107">
    <property type="entry name" value="ADH_zinc_N"/>
    <property type="match status" value="1"/>
</dbReference>
<proteinExistence type="predicted"/>
<dbReference type="GO" id="GO:0070402">
    <property type="term" value="F:NADPH binding"/>
    <property type="evidence" value="ECO:0007669"/>
    <property type="project" value="TreeGrafter"/>
</dbReference>
<dbReference type="SUPFAM" id="SSF51735">
    <property type="entry name" value="NAD(P)-binding Rossmann-fold domains"/>
    <property type="match status" value="1"/>
</dbReference>
<evidence type="ECO:0000259" key="3">
    <source>
        <dbReference type="SMART" id="SM00829"/>
    </source>
</evidence>
<dbReference type="AlphaFoldDB" id="A0A165UWI5"/>
<gene>
    <name evidence="4" type="ORF">NEOLEDRAFT_1160889</name>
</gene>
<dbReference type="OrthoDB" id="203908at2759"/>
<dbReference type="Gene3D" id="3.40.50.720">
    <property type="entry name" value="NAD(P)-binding Rossmann-like Domain"/>
    <property type="match status" value="1"/>
</dbReference>
<protein>
    <submittedName>
        <fullName evidence="4">Quinone oxidoreductase</fullName>
    </submittedName>
</protein>
<evidence type="ECO:0000313" key="5">
    <source>
        <dbReference type="Proteomes" id="UP000076761"/>
    </source>
</evidence>
<dbReference type="Gene3D" id="3.90.180.10">
    <property type="entry name" value="Medium-chain alcohol dehydrogenases, catalytic domain"/>
    <property type="match status" value="1"/>
</dbReference>
<dbReference type="InterPro" id="IPR014189">
    <property type="entry name" value="Quinone_OxRdtase_PIG3"/>
</dbReference>
<reference evidence="4 5" key="1">
    <citation type="journal article" date="2016" name="Mol. Biol. Evol.">
        <title>Comparative Genomics of Early-Diverging Mushroom-Forming Fungi Provides Insights into the Origins of Lignocellulose Decay Capabilities.</title>
        <authorList>
            <person name="Nagy L.G."/>
            <person name="Riley R."/>
            <person name="Tritt A."/>
            <person name="Adam C."/>
            <person name="Daum C."/>
            <person name="Floudas D."/>
            <person name="Sun H."/>
            <person name="Yadav J.S."/>
            <person name="Pangilinan J."/>
            <person name="Larsson K.H."/>
            <person name="Matsuura K."/>
            <person name="Barry K."/>
            <person name="Labutti K."/>
            <person name="Kuo R."/>
            <person name="Ohm R.A."/>
            <person name="Bhattacharya S.S."/>
            <person name="Shirouzu T."/>
            <person name="Yoshinaga Y."/>
            <person name="Martin F.M."/>
            <person name="Grigoriev I.V."/>
            <person name="Hibbett D.S."/>
        </authorList>
    </citation>
    <scope>NUCLEOTIDE SEQUENCE [LARGE SCALE GENOMIC DNA]</scope>
    <source>
        <strain evidence="4 5">HHB14362 ss-1</strain>
    </source>
</reference>
<dbReference type="InParanoid" id="A0A165UWI5"/>
<dbReference type="SUPFAM" id="SSF50129">
    <property type="entry name" value="GroES-like"/>
    <property type="match status" value="1"/>
</dbReference>
<dbReference type="EMBL" id="KV425556">
    <property type="protein sequence ID" value="KZT28802.1"/>
    <property type="molecule type" value="Genomic_DNA"/>
</dbReference>
<dbReference type="GO" id="GO:0016651">
    <property type="term" value="F:oxidoreductase activity, acting on NAD(P)H"/>
    <property type="evidence" value="ECO:0007669"/>
    <property type="project" value="TreeGrafter"/>
</dbReference>
<keyword evidence="1" id="KW-0521">NADP</keyword>
<dbReference type="PANTHER" id="PTHR48106">
    <property type="entry name" value="QUINONE OXIDOREDUCTASE PIG3-RELATED"/>
    <property type="match status" value="1"/>
</dbReference>
<organism evidence="4 5">
    <name type="scientific">Neolentinus lepideus HHB14362 ss-1</name>
    <dbReference type="NCBI Taxonomy" id="1314782"/>
    <lineage>
        <taxon>Eukaryota</taxon>
        <taxon>Fungi</taxon>
        <taxon>Dikarya</taxon>
        <taxon>Basidiomycota</taxon>
        <taxon>Agaricomycotina</taxon>
        <taxon>Agaricomycetes</taxon>
        <taxon>Gloeophyllales</taxon>
        <taxon>Gloeophyllaceae</taxon>
        <taxon>Neolentinus</taxon>
    </lineage>
</organism>
<feature type="domain" description="Enoyl reductase (ER)" evidence="3">
    <location>
        <begin position="14"/>
        <end position="335"/>
    </location>
</feature>
<keyword evidence="2" id="KW-0560">Oxidoreductase</keyword>
<dbReference type="InterPro" id="IPR013149">
    <property type="entry name" value="ADH-like_C"/>
</dbReference>
<dbReference type="NCBIfam" id="TIGR02824">
    <property type="entry name" value="quinone_pig3"/>
    <property type="match status" value="1"/>
</dbReference>
<dbReference type="SMART" id="SM00829">
    <property type="entry name" value="PKS_ER"/>
    <property type="match status" value="1"/>
</dbReference>
<evidence type="ECO:0000256" key="1">
    <source>
        <dbReference type="ARBA" id="ARBA00022857"/>
    </source>
</evidence>
<evidence type="ECO:0000256" key="2">
    <source>
        <dbReference type="ARBA" id="ARBA00023002"/>
    </source>
</evidence>
<keyword evidence="5" id="KW-1185">Reference proteome</keyword>
<dbReference type="InterPro" id="IPR036291">
    <property type="entry name" value="NAD(P)-bd_dom_sf"/>
</dbReference>
<dbReference type="PANTHER" id="PTHR48106:SF18">
    <property type="entry name" value="QUINONE OXIDOREDUCTASE PIG3"/>
    <property type="match status" value="1"/>
</dbReference>
<sequence>MSQMRAVLIKDEKGPIENLYLGDITKPSPGSGQVLVKIKAFGLNRMDIIQRNGAYPVPPGASEILGVEFSGTISEIGPNVSGWQIGDEVLGLAGGGAYAEYIVVHDRLVIKKPAHLSWVEAASIPENFLTAYQALIVIAELKEGESALIHAGASGVGVAAIQMARTYGAKNVIATASTEEKLEWLLSIPNGATHAVNYKTQDFAREVKRITGGKGVNVVIDFVGQSHWHKNIDSLAVDGRMTMLATLSGGEVSKVNLMQILYKRLRIQGSTLRSRSQEYQEDLVQRFKHDLLDKVSGSQGDTALRTYIHKVYPWTEIQDAHRCMESNMNSGKIICEIL</sequence>
<accession>A0A165UWI5</accession>
<dbReference type="InterPro" id="IPR013154">
    <property type="entry name" value="ADH-like_N"/>
</dbReference>
<dbReference type="Proteomes" id="UP000076761">
    <property type="component" value="Unassembled WGS sequence"/>
</dbReference>
<evidence type="ECO:0000313" key="4">
    <source>
        <dbReference type="EMBL" id="KZT28802.1"/>
    </source>
</evidence>
<dbReference type="STRING" id="1314782.A0A165UWI5"/>
<name>A0A165UWI5_9AGAM</name>
<dbReference type="CDD" id="cd05276">
    <property type="entry name" value="p53_inducible_oxidoreductase"/>
    <property type="match status" value="1"/>
</dbReference>
<dbReference type="InterPro" id="IPR011032">
    <property type="entry name" value="GroES-like_sf"/>
</dbReference>
<dbReference type="InterPro" id="IPR020843">
    <property type="entry name" value="ER"/>
</dbReference>
<dbReference type="Pfam" id="PF08240">
    <property type="entry name" value="ADH_N"/>
    <property type="match status" value="1"/>
</dbReference>